<gene>
    <name evidence="2" type="ORF">K469DRAFT_696202</name>
</gene>
<organism evidence="2 3">
    <name type="scientific">Zopfia rhizophila CBS 207.26</name>
    <dbReference type="NCBI Taxonomy" id="1314779"/>
    <lineage>
        <taxon>Eukaryota</taxon>
        <taxon>Fungi</taxon>
        <taxon>Dikarya</taxon>
        <taxon>Ascomycota</taxon>
        <taxon>Pezizomycotina</taxon>
        <taxon>Dothideomycetes</taxon>
        <taxon>Dothideomycetes incertae sedis</taxon>
        <taxon>Zopfiaceae</taxon>
        <taxon>Zopfia</taxon>
    </lineage>
</organism>
<reference evidence="2" key="1">
    <citation type="journal article" date="2020" name="Stud. Mycol.">
        <title>101 Dothideomycetes genomes: a test case for predicting lifestyles and emergence of pathogens.</title>
        <authorList>
            <person name="Haridas S."/>
            <person name="Albert R."/>
            <person name="Binder M."/>
            <person name="Bloem J."/>
            <person name="Labutti K."/>
            <person name="Salamov A."/>
            <person name="Andreopoulos B."/>
            <person name="Baker S."/>
            <person name="Barry K."/>
            <person name="Bills G."/>
            <person name="Bluhm B."/>
            <person name="Cannon C."/>
            <person name="Castanera R."/>
            <person name="Culley D."/>
            <person name="Daum C."/>
            <person name="Ezra D."/>
            <person name="Gonzalez J."/>
            <person name="Henrissat B."/>
            <person name="Kuo A."/>
            <person name="Liang C."/>
            <person name="Lipzen A."/>
            <person name="Lutzoni F."/>
            <person name="Magnuson J."/>
            <person name="Mondo S."/>
            <person name="Nolan M."/>
            <person name="Ohm R."/>
            <person name="Pangilinan J."/>
            <person name="Park H.-J."/>
            <person name="Ramirez L."/>
            <person name="Alfaro M."/>
            <person name="Sun H."/>
            <person name="Tritt A."/>
            <person name="Yoshinaga Y."/>
            <person name="Zwiers L.-H."/>
            <person name="Turgeon B."/>
            <person name="Goodwin S."/>
            <person name="Spatafora J."/>
            <person name="Crous P."/>
            <person name="Grigoriev I."/>
        </authorList>
    </citation>
    <scope>NUCLEOTIDE SEQUENCE</scope>
    <source>
        <strain evidence="2">CBS 207.26</strain>
    </source>
</reference>
<dbReference type="Proteomes" id="UP000800200">
    <property type="component" value="Unassembled WGS sequence"/>
</dbReference>
<feature type="compositionally biased region" description="Basic and acidic residues" evidence="1">
    <location>
        <begin position="104"/>
        <end position="124"/>
    </location>
</feature>
<protein>
    <submittedName>
        <fullName evidence="2">Uncharacterized protein</fullName>
    </submittedName>
</protein>
<sequence>MAPPKNPVARRSTRTPKPSTRKRAQSNSISQPPPSSQRSKKSRTANQASRTPVRPPLSTLPQPDIADNEGQARQPIKVSGNKEGEDIASSIIDNNAAEATQPKEQLKKVDNDHLEEDLMKYPSV</sequence>
<accession>A0A6A6DEV5</accession>
<evidence type="ECO:0000256" key="1">
    <source>
        <dbReference type="SAM" id="MobiDB-lite"/>
    </source>
</evidence>
<name>A0A6A6DEV5_9PEZI</name>
<feature type="region of interest" description="Disordered" evidence="1">
    <location>
        <begin position="1"/>
        <end position="124"/>
    </location>
</feature>
<evidence type="ECO:0000313" key="3">
    <source>
        <dbReference type="Proteomes" id="UP000800200"/>
    </source>
</evidence>
<proteinExistence type="predicted"/>
<dbReference type="AlphaFoldDB" id="A0A6A6DEV5"/>
<feature type="compositionally biased region" description="Basic residues" evidence="1">
    <location>
        <begin position="11"/>
        <end position="24"/>
    </location>
</feature>
<dbReference type="EMBL" id="ML994680">
    <property type="protein sequence ID" value="KAF2177967.1"/>
    <property type="molecule type" value="Genomic_DNA"/>
</dbReference>
<evidence type="ECO:0000313" key="2">
    <source>
        <dbReference type="EMBL" id="KAF2177967.1"/>
    </source>
</evidence>
<keyword evidence="3" id="KW-1185">Reference proteome</keyword>